<dbReference type="InterPro" id="IPR002347">
    <property type="entry name" value="SDR_fam"/>
</dbReference>
<dbReference type="GO" id="GO:0016020">
    <property type="term" value="C:membrane"/>
    <property type="evidence" value="ECO:0007669"/>
    <property type="project" value="TreeGrafter"/>
</dbReference>
<proteinExistence type="inferred from homology"/>
<dbReference type="PANTHER" id="PTHR44196">
    <property type="entry name" value="DEHYDROGENASE/REDUCTASE SDR FAMILY MEMBER 7B"/>
    <property type="match status" value="1"/>
</dbReference>
<evidence type="ECO:0008006" key="6">
    <source>
        <dbReference type="Google" id="ProtNLM"/>
    </source>
</evidence>
<comment type="caution">
    <text evidence="4">The sequence shown here is derived from an EMBL/GenBank/DDBJ whole genome shotgun (WGS) entry which is preliminary data.</text>
</comment>
<dbReference type="PROSITE" id="PS00061">
    <property type="entry name" value="ADH_SHORT"/>
    <property type="match status" value="1"/>
</dbReference>
<gene>
    <name evidence="4" type="ORF">A2960_00100</name>
</gene>
<dbReference type="GO" id="GO:0016491">
    <property type="term" value="F:oxidoreductase activity"/>
    <property type="evidence" value="ECO:0007669"/>
    <property type="project" value="UniProtKB-KW"/>
</dbReference>
<dbReference type="CDD" id="cd05233">
    <property type="entry name" value="SDR_c"/>
    <property type="match status" value="1"/>
</dbReference>
<protein>
    <recommendedName>
        <fullName evidence="6">Short-chain dehydrogenase</fullName>
    </recommendedName>
</protein>
<evidence type="ECO:0000256" key="3">
    <source>
        <dbReference type="RuleBase" id="RU000363"/>
    </source>
</evidence>
<dbReference type="Proteomes" id="UP000176609">
    <property type="component" value="Unassembled WGS sequence"/>
</dbReference>
<evidence type="ECO:0000313" key="5">
    <source>
        <dbReference type="Proteomes" id="UP000176609"/>
    </source>
</evidence>
<sequence length="234" mass="26369">MDSLKRKVVLITGAAGGIGSHIVSLFAQEEAILLLVSRDRKKLEDLQKKFEGKAKISYFPVNLKEETQIVHLVKTIKHKYAKLDVLINNAAVIYVRSINKFSTYEFEETMAVNFRAVFLLTKHLFPLLKKSKSGHIINIASISAHHGWIGGGLYCASKFALLGFSESLREELKRYHIRVSVISPGRVNTKMSLLPKMHPDKVKILQPLDVAELVLYTAKLPENVYFPEAIIKSL</sequence>
<dbReference type="InterPro" id="IPR020904">
    <property type="entry name" value="Sc_DH/Rdtase_CS"/>
</dbReference>
<dbReference type="PRINTS" id="PR00080">
    <property type="entry name" value="SDRFAMILY"/>
</dbReference>
<dbReference type="Pfam" id="PF00106">
    <property type="entry name" value="adh_short"/>
    <property type="match status" value="1"/>
</dbReference>
<evidence type="ECO:0000256" key="2">
    <source>
        <dbReference type="ARBA" id="ARBA00023002"/>
    </source>
</evidence>
<dbReference type="InterPro" id="IPR036291">
    <property type="entry name" value="NAD(P)-bd_dom_sf"/>
</dbReference>
<evidence type="ECO:0000313" key="4">
    <source>
        <dbReference type="EMBL" id="OGG27353.1"/>
    </source>
</evidence>
<accession>A0A1F6AS73</accession>
<name>A0A1F6AS73_9BACT</name>
<reference evidence="4 5" key="1">
    <citation type="journal article" date="2016" name="Nat. Commun.">
        <title>Thousands of microbial genomes shed light on interconnected biogeochemical processes in an aquifer system.</title>
        <authorList>
            <person name="Anantharaman K."/>
            <person name="Brown C.T."/>
            <person name="Hug L.A."/>
            <person name="Sharon I."/>
            <person name="Castelle C.J."/>
            <person name="Probst A.J."/>
            <person name="Thomas B.C."/>
            <person name="Singh A."/>
            <person name="Wilkins M.J."/>
            <person name="Karaoz U."/>
            <person name="Brodie E.L."/>
            <person name="Williams K.H."/>
            <person name="Hubbard S.S."/>
            <person name="Banfield J.F."/>
        </authorList>
    </citation>
    <scope>NUCLEOTIDE SEQUENCE [LARGE SCALE GENOMIC DNA]</scope>
</reference>
<dbReference type="SUPFAM" id="SSF51735">
    <property type="entry name" value="NAD(P)-binding Rossmann-fold domains"/>
    <property type="match status" value="1"/>
</dbReference>
<dbReference type="EMBL" id="MFJR01000003">
    <property type="protein sequence ID" value="OGG27353.1"/>
    <property type="molecule type" value="Genomic_DNA"/>
</dbReference>
<dbReference type="Gene3D" id="3.40.50.720">
    <property type="entry name" value="NAD(P)-binding Rossmann-like Domain"/>
    <property type="match status" value="1"/>
</dbReference>
<keyword evidence="2" id="KW-0560">Oxidoreductase</keyword>
<organism evidence="4 5">
    <name type="scientific">Candidatus Gottesmanbacteria bacterium RIFCSPLOWO2_01_FULL_39_12b</name>
    <dbReference type="NCBI Taxonomy" id="1798388"/>
    <lineage>
        <taxon>Bacteria</taxon>
        <taxon>Candidatus Gottesmaniibacteriota</taxon>
    </lineage>
</organism>
<dbReference type="PANTHER" id="PTHR44196:SF1">
    <property type="entry name" value="DEHYDROGENASE_REDUCTASE SDR FAMILY MEMBER 7B"/>
    <property type="match status" value="1"/>
</dbReference>
<dbReference type="PRINTS" id="PR00081">
    <property type="entry name" value="GDHRDH"/>
</dbReference>
<evidence type="ECO:0000256" key="1">
    <source>
        <dbReference type="ARBA" id="ARBA00006484"/>
    </source>
</evidence>
<dbReference type="AlphaFoldDB" id="A0A1F6AS73"/>
<comment type="similarity">
    <text evidence="1 3">Belongs to the short-chain dehydrogenases/reductases (SDR) family.</text>
</comment>